<feature type="transmembrane region" description="Helical" evidence="1">
    <location>
        <begin position="27"/>
        <end position="48"/>
    </location>
</feature>
<evidence type="ECO:0000256" key="1">
    <source>
        <dbReference type="SAM" id="Phobius"/>
    </source>
</evidence>
<evidence type="ECO:0000313" key="3">
    <source>
        <dbReference type="Proteomes" id="UP000757232"/>
    </source>
</evidence>
<keyword evidence="1" id="KW-0812">Transmembrane</keyword>
<keyword evidence="1" id="KW-0472">Membrane</keyword>
<gene>
    <name evidence="2" type="ORF">A7U60_g7945</name>
</gene>
<protein>
    <submittedName>
        <fullName evidence="2">Uncharacterized protein</fullName>
    </submittedName>
</protein>
<name>A0A9Q5MZ43_SANBA</name>
<dbReference type="Proteomes" id="UP000757232">
    <property type="component" value="Unassembled WGS sequence"/>
</dbReference>
<reference evidence="2" key="1">
    <citation type="submission" date="2016-06" db="EMBL/GenBank/DDBJ databases">
        <title>Draft Genome sequence of the fungus Inonotus baumii.</title>
        <authorList>
            <person name="Zhu H."/>
            <person name="Lin W."/>
        </authorList>
    </citation>
    <scope>NUCLEOTIDE SEQUENCE</scope>
    <source>
        <strain evidence="2">821</strain>
    </source>
</reference>
<feature type="transmembrane region" description="Helical" evidence="1">
    <location>
        <begin position="54"/>
        <end position="76"/>
    </location>
</feature>
<sequence>MTPNQDVHQKGSMSSKKRGYQYQQPEGLIAGFFWRLWMKLTTTFALSMLETWEIVLIFIITGSVTLLVTAAFVRYFPHAVWFATQQARYYLSGSDVSLPPRT</sequence>
<proteinExistence type="predicted"/>
<comment type="caution">
    <text evidence="2">The sequence shown here is derived from an EMBL/GenBank/DDBJ whole genome shotgun (WGS) entry which is preliminary data.</text>
</comment>
<keyword evidence="3" id="KW-1185">Reference proteome</keyword>
<evidence type="ECO:0000313" key="2">
    <source>
        <dbReference type="EMBL" id="OCB84990.1"/>
    </source>
</evidence>
<keyword evidence="1" id="KW-1133">Transmembrane helix</keyword>
<dbReference type="EMBL" id="LNZH02000212">
    <property type="protein sequence ID" value="OCB84990.1"/>
    <property type="molecule type" value="Genomic_DNA"/>
</dbReference>
<dbReference type="OrthoDB" id="202672at2759"/>
<accession>A0A9Q5MZ43</accession>
<organism evidence="2 3">
    <name type="scientific">Sanghuangporus baumii</name>
    <name type="common">Phellinus baumii</name>
    <dbReference type="NCBI Taxonomy" id="108892"/>
    <lineage>
        <taxon>Eukaryota</taxon>
        <taxon>Fungi</taxon>
        <taxon>Dikarya</taxon>
        <taxon>Basidiomycota</taxon>
        <taxon>Agaricomycotina</taxon>
        <taxon>Agaricomycetes</taxon>
        <taxon>Hymenochaetales</taxon>
        <taxon>Hymenochaetaceae</taxon>
        <taxon>Sanghuangporus</taxon>
    </lineage>
</organism>
<dbReference type="AlphaFoldDB" id="A0A9Q5MZ43"/>